<keyword evidence="3" id="KW-0804">Transcription</keyword>
<dbReference type="SUPFAM" id="SSF53822">
    <property type="entry name" value="Periplasmic binding protein-like I"/>
    <property type="match status" value="1"/>
</dbReference>
<sequence>MVDQARSSHRPTLEAVATRAGVSRATASRVVNGSTAVDVDKRAAVLRAVDEIGYVPNLAARSLVTQRTDSYVLVLTESAGRSFSDDTYFPSLVHGVSQQMDEAGKELVLRMVNSPRSRDHIEQSVAGRHVDGVMVASTLGADPLTRRLVRMGVPVVVNGRPPDRFPVAHVDVANADGARLAVRRLVGAGRRRVATIAGAQDVAGGIDRLAGYRAEMAESGRPPIVAFGDFGRESGGAAMDRLLADEPRLDAVFVASDLMASGALRALRRAGRRVPEDVAVIGFDDTAVARCAEPPLTTVHQPILDIGRTMARQVLRMAGGEAVEPSIVLDTELVFRESA</sequence>
<name>A0A7W7HW27_9ACTN</name>
<evidence type="ECO:0000256" key="3">
    <source>
        <dbReference type="ARBA" id="ARBA00023163"/>
    </source>
</evidence>
<dbReference type="Gene3D" id="1.10.260.40">
    <property type="entry name" value="lambda repressor-like DNA-binding domains"/>
    <property type="match status" value="1"/>
</dbReference>
<keyword evidence="1" id="KW-0805">Transcription regulation</keyword>
<dbReference type="InterPro" id="IPR010982">
    <property type="entry name" value="Lambda_DNA-bd_dom_sf"/>
</dbReference>
<evidence type="ECO:0000256" key="1">
    <source>
        <dbReference type="ARBA" id="ARBA00023015"/>
    </source>
</evidence>
<dbReference type="Proteomes" id="UP000578112">
    <property type="component" value="Unassembled WGS sequence"/>
</dbReference>
<evidence type="ECO:0000259" key="4">
    <source>
        <dbReference type="PROSITE" id="PS50932"/>
    </source>
</evidence>
<evidence type="ECO:0000256" key="2">
    <source>
        <dbReference type="ARBA" id="ARBA00023125"/>
    </source>
</evidence>
<dbReference type="Gene3D" id="3.40.50.2300">
    <property type="match status" value="2"/>
</dbReference>
<dbReference type="Pfam" id="PF13377">
    <property type="entry name" value="Peripla_BP_3"/>
    <property type="match status" value="1"/>
</dbReference>
<evidence type="ECO:0000313" key="6">
    <source>
        <dbReference type="Proteomes" id="UP000578112"/>
    </source>
</evidence>
<accession>A0A7W7HW27</accession>
<reference evidence="5 6" key="1">
    <citation type="submission" date="2020-08" db="EMBL/GenBank/DDBJ databases">
        <title>Sequencing the genomes of 1000 actinobacteria strains.</title>
        <authorList>
            <person name="Klenk H.-P."/>
        </authorList>
    </citation>
    <scope>NUCLEOTIDE SEQUENCE [LARGE SCALE GENOMIC DNA]</scope>
    <source>
        <strain evidence="5 6">DSM 43149</strain>
    </source>
</reference>
<evidence type="ECO:0000313" key="5">
    <source>
        <dbReference type="EMBL" id="MBB4761863.1"/>
    </source>
</evidence>
<dbReference type="SUPFAM" id="SSF47413">
    <property type="entry name" value="lambda repressor-like DNA-binding domains"/>
    <property type="match status" value="1"/>
</dbReference>
<feature type="domain" description="HTH lacI-type" evidence="4">
    <location>
        <begin position="11"/>
        <end position="65"/>
    </location>
</feature>
<dbReference type="AlphaFoldDB" id="A0A7W7HW27"/>
<gene>
    <name evidence="5" type="ORF">BJ971_002419</name>
</gene>
<dbReference type="CDD" id="cd01392">
    <property type="entry name" value="HTH_LacI"/>
    <property type="match status" value="1"/>
</dbReference>
<dbReference type="GO" id="GO:0000976">
    <property type="term" value="F:transcription cis-regulatory region binding"/>
    <property type="evidence" value="ECO:0007669"/>
    <property type="project" value="TreeGrafter"/>
</dbReference>
<dbReference type="Pfam" id="PF00356">
    <property type="entry name" value="LacI"/>
    <property type="match status" value="1"/>
</dbReference>
<dbReference type="SMART" id="SM00354">
    <property type="entry name" value="HTH_LACI"/>
    <property type="match status" value="1"/>
</dbReference>
<dbReference type="PROSITE" id="PS50932">
    <property type="entry name" value="HTH_LACI_2"/>
    <property type="match status" value="1"/>
</dbReference>
<dbReference type="EMBL" id="JACHNH010000001">
    <property type="protein sequence ID" value="MBB4761863.1"/>
    <property type="molecule type" value="Genomic_DNA"/>
</dbReference>
<dbReference type="InterPro" id="IPR046335">
    <property type="entry name" value="LacI/GalR-like_sensor"/>
</dbReference>
<keyword evidence="2 5" id="KW-0238">DNA-binding</keyword>
<proteinExistence type="predicted"/>
<keyword evidence="6" id="KW-1185">Reference proteome</keyword>
<comment type="caution">
    <text evidence="5">The sequence shown here is derived from an EMBL/GenBank/DDBJ whole genome shotgun (WGS) entry which is preliminary data.</text>
</comment>
<dbReference type="InterPro" id="IPR000843">
    <property type="entry name" value="HTH_LacI"/>
</dbReference>
<dbReference type="CDD" id="cd06267">
    <property type="entry name" value="PBP1_LacI_sugar_binding-like"/>
    <property type="match status" value="1"/>
</dbReference>
<dbReference type="RefSeq" id="WP_184992559.1">
    <property type="nucleotide sequence ID" value="NZ_BOMK01000002.1"/>
</dbReference>
<dbReference type="PANTHER" id="PTHR30146">
    <property type="entry name" value="LACI-RELATED TRANSCRIPTIONAL REPRESSOR"/>
    <property type="match status" value="1"/>
</dbReference>
<organism evidence="5 6">
    <name type="scientific">Actinoplanes digitatis</name>
    <dbReference type="NCBI Taxonomy" id="1868"/>
    <lineage>
        <taxon>Bacteria</taxon>
        <taxon>Bacillati</taxon>
        <taxon>Actinomycetota</taxon>
        <taxon>Actinomycetes</taxon>
        <taxon>Micromonosporales</taxon>
        <taxon>Micromonosporaceae</taxon>
        <taxon>Actinoplanes</taxon>
    </lineage>
</organism>
<dbReference type="GO" id="GO:0003700">
    <property type="term" value="F:DNA-binding transcription factor activity"/>
    <property type="evidence" value="ECO:0007669"/>
    <property type="project" value="TreeGrafter"/>
</dbReference>
<dbReference type="InterPro" id="IPR028082">
    <property type="entry name" value="Peripla_BP_I"/>
</dbReference>
<dbReference type="PANTHER" id="PTHR30146:SF109">
    <property type="entry name" value="HTH-TYPE TRANSCRIPTIONAL REGULATOR GALS"/>
    <property type="match status" value="1"/>
</dbReference>
<protein>
    <submittedName>
        <fullName evidence="5">DNA-binding LacI/PurR family transcriptional regulator</fullName>
    </submittedName>
</protein>